<name>A0A9N9SFR6_PHACE</name>
<evidence type="ECO:0000313" key="2">
    <source>
        <dbReference type="Proteomes" id="UP001153737"/>
    </source>
</evidence>
<evidence type="ECO:0000313" key="1">
    <source>
        <dbReference type="EMBL" id="CAG9816542.1"/>
    </source>
</evidence>
<evidence type="ECO:0008006" key="3">
    <source>
        <dbReference type="Google" id="ProtNLM"/>
    </source>
</evidence>
<proteinExistence type="predicted"/>
<accession>A0A9N9SFR6</accession>
<reference evidence="1" key="1">
    <citation type="submission" date="2022-01" db="EMBL/GenBank/DDBJ databases">
        <authorList>
            <person name="King R."/>
        </authorList>
    </citation>
    <scope>NUCLEOTIDE SEQUENCE</scope>
</reference>
<gene>
    <name evidence="1" type="ORF">PHAECO_LOCUS4314</name>
</gene>
<reference evidence="1" key="2">
    <citation type="submission" date="2022-10" db="EMBL/GenBank/DDBJ databases">
        <authorList>
            <consortium name="ENA_rothamsted_submissions"/>
            <consortium name="culmorum"/>
            <person name="King R."/>
        </authorList>
    </citation>
    <scope>NUCLEOTIDE SEQUENCE</scope>
</reference>
<keyword evidence="2" id="KW-1185">Reference proteome</keyword>
<dbReference type="AlphaFoldDB" id="A0A9N9SFR6"/>
<sequence length="245" mass="27493">MSVRNKKTNKAQMEMIVNFLEQNRVLVTGKTHPLNPSELDDKWEELTVLLNTVENGARKEKKQWKTYLYEWKSKTKKKARLNYNSIRQTGGGGYICTDLGDLENRLMAIFGWIHIIGCPEAPPEVDPDGEEVENIEIILMEANNGSQSPELSIENDIPIIQPETATSKKNEAGATFPKIPIPQRKKKVKTISSSTKLENYAMLYSHSTEQMAIAVKEMAAAISQLAEALSNITTALIKENTSFKP</sequence>
<dbReference type="OrthoDB" id="6759514at2759"/>
<protein>
    <recommendedName>
        <fullName evidence="3">Regulatory protein zeste</fullName>
    </recommendedName>
</protein>
<dbReference type="EMBL" id="OU896720">
    <property type="protein sequence ID" value="CAG9816542.1"/>
    <property type="molecule type" value="Genomic_DNA"/>
</dbReference>
<dbReference type="Proteomes" id="UP001153737">
    <property type="component" value="Chromosome 14"/>
</dbReference>
<organism evidence="1 2">
    <name type="scientific">Phaedon cochleariae</name>
    <name type="common">Mustard beetle</name>
    <dbReference type="NCBI Taxonomy" id="80249"/>
    <lineage>
        <taxon>Eukaryota</taxon>
        <taxon>Metazoa</taxon>
        <taxon>Ecdysozoa</taxon>
        <taxon>Arthropoda</taxon>
        <taxon>Hexapoda</taxon>
        <taxon>Insecta</taxon>
        <taxon>Pterygota</taxon>
        <taxon>Neoptera</taxon>
        <taxon>Endopterygota</taxon>
        <taxon>Coleoptera</taxon>
        <taxon>Polyphaga</taxon>
        <taxon>Cucujiformia</taxon>
        <taxon>Chrysomeloidea</taxon>
        <taxon>Chrysomelidae</taxon>
        <taxon>Chrysomelinae</taxon>
        <taxon>Chrysomelini</taxon>
        <taxon>Phaedon</taxon>
    </lineage>
</organism>